<proteinExistence type="inferred from homology"/>
<dbReference type="InterPro" id="IPR036259">
    <property type="entry name" value="MFS_trans_sf"/>
</dbReference>
<sequence length="450" mass="47659">MALSVGQKAGWGLADLGINVFVVVKQLLVFAFMTTYLGVPPAVAGVLTFSVLAFDVITDPLIGYLSDKTHSRFGRRYPWMFIGAIVQAVGIVGIFMVPDGMSWQANAAWVMAFFALATLGFTAVTIPYGAMAGEMTQDPQERSVMMAWRMGFASLGLLMAGAVVPALAGDTKAGFGMAVLYVSPIMVLAIWMSIAATRRAPRIATPTGLGLGDMLRLVLSNRRFTLLVVIYGVLTLGVALIAAGLQISALYLMVATGGPLAGLAAALGVFAALFAMFIVGSVLSQAFWVFAAARMGKLSALIFGMVIYTVVLAAIYMQLPAESISLMAILFIFAGFCNGAYQQLPWAMYPDLMDVTRDESGEAVEGAFAALWLFGQKVANAFAPLVLGLVLSIYGFQESSEGVVAQSDSALEALRWAVTLLPAIIMWGGIALLALAYRPRAKGVHDARAA</sequence>
<feature type="transmembrane region" description="Helical" evidence="5">
    <location>
        <begin position="298"/>
        <end position="317"/>
    </location>
</feature>
<name>A0A975I8N9_9RHOB</name>
<dbReference type="GO" id="GO:0005886">
    <property type="term" value="C:plasma membrane"/>
    <property type="evidence" value="ECO:0007669"/>
    <property type="project" value="TreeGrafter"/>
</dbReference>
<dbReference type="Gene3D" id="1.20.1250.20">
    <property type="entry name" value="MFS general substrate transporter like domains"/>
    <property type="match status" value="1"/>
</dbReference>
<feature type="transmembrane region" description="Helical" evidence="5">
    <location>
        <begin position="224"/>
        <end position="254"/>
    </location>
</feature>
<evidence type="ECO:0000256" key="5">
    <source>
        <dbReference type="SAM" id="Phobius"/>
    </source>
</evidence>
<dbReference type="SUPFAM" id="SSF103473">
    <property type="entry name" value="MFS general substrate transporter"/>
    <property type="match status" value="1"/>
</dbReference>
<feature type="domain" description="Major facilitator superfamily (MFS) profile" evidence="6">
    <location>
        <begin position="5"/>
        <end position="440"/>
    </location>
</feature>
<evidence type="ECO:0000256" key="3">
    <source>
        <dbReference type="ARBA" id="ARBA00022989"/>
    </source>
</evidence>
<dbReference type="Pfam" id="PF13347">
    <property type="entry name" value="MFS_2"/>
    <property type="match status" value="1"/>
</dbReference>
<organism evidence="7 8">
    <name type="scientific">Cognatishimia activa</name>
    <dbReference type="NCBI Taxonomy" id="1715691"/>
    <lineage>
        <taxon>Bacteria</taxon>
        <taxon>Pseudomonadati</taxon>
        <taxon>Pseudomonadota</taxon>
        <taxon>Alphaproteobacteria</taxon>
        <taxon>Rhodobacterales</taxon>
        <taxon>Paracoccaceae</taxon>
        <taxon>Cognatishimia</taxon>
    </lineage>
</organism>
<keyword evidence="4 5" id="KW-0472">Membrane</keyword>
<feature type="transmembrane region" description="Helical" evidence="5">
    <location>
        <begin position="77"/>
        <end position="97"/>
    </location>
</feature>
<feature type="transmembrane region" description="Helical" evidence="5">
    <location>
        <begin position="109"/>
        <end position="130"/>
    </location>
</feature>
<evidence type="ECO:0000256" key="2">
    <source>
        <dbReference type="ARBA" id="ARBA00022692"/>
    </source>
</evidence>
<feature type="transmembrane region" description="Helical" evidence="5">
    <location>
        <begin position="378"/>
        <end position="396"/>
    </location>
</feature>
<dbReference type="AlphaFoldDB" id="A0A975I8N9"/>
<evidence type="ECO:0000313" key="8">
    <source>
        <dbReference type="Proteomes" id="UP000665026"/>
    </source>
</evidence>
<dbReference type="PANTHER" id="PTHR11328">
    <property type="entry name" value="MAJOR FACILITATOR SUPERFAMILY DOMAIN-CONTAINING PROTEIN"/>
    <property type="match status" value="1"/>
</dbReference>
<evidence type="ECO:0000259" key="6">
    <source>
        <dbReference type="PROSITE" id="PS50850"/>
    </source>
</evidence>
<keyword evidence="2 5" id="KW-0812">Transmembrane</keyword>
<gene>
    <name evidence="7" type="ORF">HZ995_00630</name>
</gene>
<feature type="transmembrane region" description="Helical" evidence="5">
    <location>
        <begin position="260"/>
        <end position="291"/>
    </location>
</feature>
<comment type="similarity">
    <text evidence="1">Belongs to the sodium:galactoside symporter (TC 2.A.2) family.</text>
</comment>
<feature type="transmembrane region" description="Helical" evidence="5">
    <location>
        <begin position="416"/>
        <end position="437"/>
    </location>
</feature>
<dbReference type="InterPro" id="IPR039672">
    <property type="entry name" value="MFS_2"/>
</dbReference>
<dbReference type="GO" id="GO:0015293">
    <property type="term" value="F:symporter activity"/>
    <property type="evidence" value="ECO:0007669"/>
    <property type="project" value="InterPro"/>
</dbReference>
<dbReference type="Proteomes" id="UP000665026">
    <property type="component" value="Chromosome"/>
</dbReference>
<dbReference type="GO" id="GO:0008643">
    <property type="term" value="P:carbohydrate transport"/>
    <property type="evidence" value="ECO:0007669"/>
    <property type="project" value="InterPro"/>
</dbReference>
<keyword evidence="3 5" id="KW-1133">Transmembrane helix</keyword>
<dbReference type="InterPro" id="IPR020846">
    <property type="entry name" value="MFS_dom"/>
</dbReference>
<dbReference type="RefSeq" id="WP_209356775.1">
    <property type="nucleotide sequence ID" value="NZ_CP060010.1"/>
</dbReference>
<dbReference type="PROSITE" id="PS50850">
    <property type="entry name" value="MFS"/>
    <property type="match status" value="1"/>
</dbReference>
<feature type="transmembrane region" description="Helical" evidence="5">
    <location>
        <begin position="174"/>
        <end position="194"/>
    </location>
</feature>
<feature type="transmembrane region" description="Helical" evidence="5">
    <location>
        <begin position="323"/>
        <end position="341"/>
    </location>
</feature>
<accession>A0A975I8N9</accession>
<evidence type="ECO:0000256" key="4">
    <source>
        <dbReference type="ARBA" id="ARBA00023136"/>
    </source>
</evidence>
<feature type="transmembrane region" description="Helical" evidence="5">
    <location>
        <begin position="150"/>
        <end position="168"/>
    </location>
</feature>
<protein>
    <submittedName>
        <fullName evidence="7">MFS transporter</fullName>
    </submittedName>
</protein>
<reference evidence="7" key="1">
    <citation type="submission" date="2020-07" db="EMBL/GenBank/DDBJ databases">
        <title>Genome sequences of bacteria associated with the marine, planktonic diatom Thalassiosira profunda strain ECT2AJA-044.</title>
        <authorList>
            <person name="Gargas C.B."/>
            <person name="Roberts W.R."/>
            <person name="Alverson A.J."/>
        </authorList>
    </citation>
    <scope>NUCLEOTIDE SEQUENCE</scope>
    <source>
        <strain evidence="7">ECT2AJA-044</strain>
    </source>
</reference>
<feature type="transmembrane region" description="Helical" evidence="5">
    <location>
        <begin position="12"/>
        <end position="36"/>
    </location>
</feature>
<dbReference type="PANTHER" id="PTHR11328:SF24">
    <property type="entry name" value="MAJOR FACILITATOR SUPERFAMILY (MFS) PROFILE DOMAIN-CONTAINING PROTEIN"/>
    <property type="match status" value="1"/>
</dbReference>
<dbReference type="EMBL" id="CP060010">
    <property type="protein sequence ID" value="QTN36071.1"/>
    <property type="molecule type" value="Genomic_DNA"/>
</dbReference>
<dbReference type="KEGG" id="cact:HZ995_00630"/>
<evidence type="ECO:0000256" key="1">
    <source>
        <dbReference type="ARBA" id="ARBA00009617"/>
    </source>
</evidence>
<evidence type="ECO:0000313" key="7">
    <source>
        <dbReference type="EMBL" id="QTN36071.1"/>
    </source>
</evidence>
<feature type="transmembrane region" description="Helical" evidence="5">
    <location>
        <begin position="42"/>
        <end position="65"/>
    </location>
</feature>